<dbReference type="Pfam" id="PF04402">
    <property type="entry name" value="SIMPL"/>
    <property type="match status" value="1"/>
</dbReference>
<dbReference type="GO" id="GO:0006974">
    <property type="term" value="P:DNA damage response"/>
    <property type="evidence" value="ECO:0007669"/>
    <property type="project" value="TreeGrafter"/>
</dbReference>
<dbReference type="PANTHER" id="PTHR34387:SF2">
    <property type="entry name" value="SLR1258 PROTEIN"/>
    <property type="match status" value="1"/>
</dbReference>
<dbReference type="EMBL" id="DNAN01000521">
    <property type="protein sequence ID" value="HAW77000.1"/>
    <property type="molecule type" value="Genomic_DNA"/>
</dbReference>
<dbReference type="Gene3D" id="3.30.70.2970">
    <property type="entry name" value="Protein of unknown function (DUF541), domain 2"/>
    <property type="match status" value="1"/>
</dbReference>
<dbReference type="Proteomes" id="UP000264779">
    <property type="component" value="Unassembled WGS sequence"/>
</dbReference>
<protein>
    <submittedName>
        <fullName evidence="2">SIMPL domain-containing protein</fullName>
    </submittedName>
</protein>
<proteinExistence type="predicted"/>
<evidence type="ECO:0000313" key="5">
    <source>
        <dbReference type="Proteomes" id="UP000264779"/>
    </source>
</evidence>
<evidence type="ECO:0000256" key="1">
    <source>
        <dbReference type="SAM" id="SignalP"/>
    </source>
</evidence>
<dbReference type="Proteomes" id="UP000263517">
    <property type="component" value="Unassembled WGS sequence"/>
</dbReference>
<keyword evidence="1" id="KW-0732">Signal</keyword>
<dbReference type="AlphaFoldDB" id="A0A350P6T3"/>
<evidence type="ECO:0000313" key="2">
    <source>
        <dbReference type="EMBL" id="HAW77000.1"/>
    </source>
</evidence>
<dbReference type="Gene3D" id="3.30.110.170">
    <property type="entry name" value="Protein of unknown function (DUF541), domain 1"/>
    <property type="match status" value="1"/>
</dbReference>
<sequence>MIKKILTHTVFAITTLLFVGALHAQTQEQTPQIHVQGSGAVSVTPNAYRVTFIIEAQGNTVSKLNGMANSEINNVVNFLLSMDIQEQNIQSMQVRLNPRYVNGPNGRIQDGFTLTREIVVTDSNIDHYDQVLDGVLKRGVDRIQQFNFISQGQNNAYDVALVAAVKDAKARATLLAKELGVEIGEVVAISESGGNMPVPVMRADAFLSEKVTSLPGQETVEARVNVSFRIIQN</sequence>
<accession>A0A350P6T3</accession>
<dbReference type="PANTHER" id="PTHR34387">
    <property type="entry name" value="SLR1258 PROTEIN"/>
    <property type="match status" value="1"/>
</dbReference>
<dbReference type="GeneID" id="78255232"/>
<reference evidence="4 5" key="1">
    <citation type="journal article" date="2018" name="Nat. Biotechnol.">
        <title>A standardized bacterial taxonomy based on genome phylogeny substantially revises the tree of life.</title>
        <authorList>
            <person name="Parks D.H."/>
            <person name="Chuvochina M."/>
            <person name="Waite D.W."/>
            <person name="Rinke C."/>
            <person name="Skarshewski A."/>
            <person name="Chaumeil P.A."/>
            <person name="Hugenholtz P."/>
        </authorList>
    </citation>
    <scope>NUCLEOTIDE SEQUENCE [LARGE SCALE GENOMIC DNA]</scope>
    <source>
        <strain evidence="3">UBA11621</strain>
        <strain evidence="2">UBA11978</strain>
    </source>
</reference>
<dbReference type="InterPro" id="IPR007497">
    <property type="entry name" value="SIMPL/DUF541"/>
</dbReference>
<evidence type="ECO:0000313" key="4">
    <source>
        <dbReference type="Proteomes" id="UP000263517"/>
    </source>
</evidence>
<dbReference type="InterPro" id="IPR052022">
    <property type="entry name" value="26kDa_periplasmic_antigen"/>
</dbReference>
<name>A0A350P6T3_9ALTE</name>
<dbReference type="OrthoDB" id="5700464at2"/>
<feature type="chain" id="PRO_5044073813" evidence="1">
    <location>
        <begin position="25"/>
        <end position="233"/>
    </location>
</feature>
<dbReference type="RefSeq" id="WP_052364354.1">
    <property type="nucleotide sequence ID" value="NZ_CAJXAX010000009.1"/>
</dbReference>
<organism evidence="2 4">
    <name type="scientific">Alteromonas australica</name>
    <dbReference type="NCBI Taxonomy" id="589873"/>
    <lineage>
        <taxon>Bacteria</taxon>
        <taxon>Pseudomonadati</taxon>
        <taxon>Pseudomonadota</taxon>
        <taxon>Gammaproteobacteria</taxon>
        <taxon>Alteromonadales</taxon>
        <taxon>Alteromonadaceae</taxon>
        <taxon>Alteromonas/Salinimonas group</taxon>
        <taxon>Alteromonas</taxon>
    </lineage>
</organism>
<comment type="caution">
    <text evidence="2">The sequence shown here is derived from an EMBL/GenBank/DDBJ whole genome shotgun (WGS) entry which is preliminary data.</text>
</comment>
<feature type="signal peptide" evidence="1">
    <location>
        <begin position="1"/>
        <end position="24"/>
    </location>
</feature>
<dbReference type="EMBL" id="DONK01000275">
    <property type="protein sequence ID" value="HBU53090.1"/>
    <property type="molecule type" value="Genomic_DNA"/>
</dbReference>
<gene>
    <name evidence="2" type="ORF">DCW74_14850</name>
    <name evidence="3" type="ORF">DEB45_17710</name>
</gene>
<evidence type="ECO:0000313" key="3">
    <source>
        <dbReference type="EMBL" id="HBU53090.1"/>
    </source>
</evidence>